<dbReference type="GO" id="GO:0000981">
    <property type="term" value="F:DNA-binding transcription factor activity, RNA polymerase II-specific"/>
    <property type="evidence" value="ECO:0007669"/>
    <property type="project" value="InterPro"/>
</dbReference>
<dbReference type="InterPro" id="IPR036864">
    <property type="entry name" value="Zn2-C6_fun-type_DNA-bd_sf"/>
</dbReference>
<dbReference type="OrthoDB" id="5130013at2759"/>
<dbReference type="SMART" id="SM00066">
    <property type="entry name" value="GAL4"/>
    <property type="match status" value="1"/>
</dbReference>
<dbReference type="Pfam" id="PF00172">
    <property type="entry name" value="Zn_clus"/>
    <property type="match status" value="1"/>
</dbReference>
<evidence type="ECO:0000313" key="4">
    <source>
        <dbReference type="EMBL" id="KAF1973162.1"/>
    </source>
</evidence>
<dbReference type="Proteomes" id="UP000800036">
    <property type="component" value="Unassembled WGS sequence"/>
</dbReference>
<feature type="domain" description="Zn(2)-C6 fungal-type" evidence="3">
    <location>
        <begin position="15"/>
        <end position="45"/>
    </location>
</feature>
<evidence type="ECO:0000256" key="2">
    <source>
        <dbReference type="ARBA" id="ARBA00023242"/>
    </source>
</evidence>
<reference evidence="4" key="1">
    <citation type="journal article" date="2020" name="Stud. Mycol.">
        <title>101 Dothideomycetes genomes: a test case for predicting lifestyles and emergence of pathogens.</title>
        <authorList>
            <person name="Haridas S."/>
            <person name="Albert R."/>
            <person name="Binder M."/>
            <person name="Bloem J."/>
            <person name="Labutti K."/>
            <person name="Salamov A."/>
            <person name="Andreopoulos B."/>
            <person name="Baker S."/>
            <person name="Barry K."/>
            <person name="Bills G."/>
            <person name="Bluhm B."/>
            <person name="Cannon C."/>
            <person name="Castanera R."/>
            <person name="Culley D."/>
            <person name="Daum C."/>
            <person name="Ezra D."/>
            <person name="Gonzalez J."/>
            <person name="Henrissat B."/>
            <person name="Kuo A."/>
            <person name="Liang C."/>
            <person name="Lipzen A."/>
            <person name="Lutzoni F."/>
            <person name="Magnuson J."/>
            <person name="Mondo S."/>
            <person name="Nolan M."/>
            <person name="Ohm R."/>
            <person name="Pangilinan J."/>
            <person name="Park H.-J."/>
            <person name="Ramirez L."/>
            <person name="Alfaro M."/>
            <person name="Sun H."/>
            <person name="Tritt A."/>
            <person name="Yoshinaga Y."/>
            <person name="Zwiers L.-H."/>
            <person name="Turgeon B."/>
            <person name="Goodwin S."/>
            <person name="Spatafora J."/>
            <person name="Crous P."/>
            <person name="Grigoriev I."/>
        </authorList>
    </citation>
    <scope>NUCLEOTIDE SEQUENCE</scope>
    <source>
        <strain evidence="4">CBS 107.79</strain>
    </source>
</reference>
<dbReference type="InterPro" id="IPR001138">
    <property type="entry name" value="Zn2Cys6_DnaBD"/>
</dbReference>
<dbReference type="GO" id="GO:0005634">
    <property type="term" value="C:nucleus"/>
    <property type="evidence" value="ECO:0007669"/>
    <property type="project" value="UniProtKB-SubCell"/>
</dbReference>
<dbReference type="SUPFAM" id="SSF57701">
    <property type="entry name" value="Zn2/Cys6 DNA-binding domain"/>
    <property type="match status" value="1"/>
</dbReference>
<keyword evidence="2" id="KW-0539">Nucleus</keyword>
<evidence type="ECO:0000256" key="1">
    <source>
        <dbReference type="ARBA" id="ARBA00004123"/>
    </source>
</evidence>
<evidence type="ECO:0000259" key="3">
    <source>
        <dbReference type="PROSITE" id="PS50048"/>
    </source>
</evidence>
<dbReference type="GO" id="GO:0000976">
    <property type="term" value="F:transcription cis-regulatory region binding"/>
    <property type="evidence" value="ECO:0007669"/>
    <property type="project" value="TreeGrafter"/>
</dbReference>
<sequence>MPPRRVQRAPRRRTGCASCKVAHVKCTEERPSCKRCQRLSLPCQYEFKLLWEEDSLQRNVVHGRAGVWTRDGRKMEPIPGSLKFSEVKEELVWILLDARESWEFTNFSPDDFLSATRHILSCGEVQPQFFLRSCLPLLSLSEVDSRPLNYYIYELSPKCSISVHLNPYLKVLLPVAYEFEPLRHTLLAASACQLYHCSGDRQYELHSLRHRSKAIRGLNMHLGKANVDWKSLATMVMFCFRDITDGCEPSWITHLKMDMRMLKDLLCSSHIDKDLRQFCEIYFVAHDVMGRTAWEEDVSGFEHYEWDQDENFSEIDSIMGCSRELHLTDQPNLSSGSGLSTARHFD</sequence>
<dbReference type="PROSITE" id="PS00463">
    <property type="entry name" value="ZN2_CY6_FUNGAL_1"/>
    <property type="match status" value="1"/>
</dbReference>
<dbReference type="Pfam" id="PF11951">
    <property type="entry name" value="Fungal_trans_2"/>
    <property type="match status" value="1"/>
</dbReference>
<name>A0A6A5VAZ8_9PLEO</name>
<dbReference type="GO" id="GO:0045944">
    <property type="term" value="P:positive regulation of transcription by RNA polymerase II"/>
    <property type="evidence" value="ECO:0007669"/>
    <property type="project" value="TreeGrafter"/>
</dbReference>
<organism evidence="4 5">
    <name type="scientific">Bimuria novae-zelandiae CBS 107.79</name>
    <dbReference type="NCBI Taxonomy" id="1447943"/>
    <lineage>
        <taxon>Eukaryota</taxon>
        <taxon>Fungi</taxon>
        <taxon>Dikarya</taxon>
        <taxon>Ascomycota</taxon>
        <taxon>Pezizomycotina</taxon>
        <taxon>Dothideomycetes</taxon>
        <taxon>Pleosporomycetidae</taxon>
        <taxon>Pleosporales</taxon>
        <taxon>Massarineae</taxon>
        <taxon>Didymosphaeriaceae</taxon>
        <taxon>Bimuria</taxon>
    </lineage>
</organism>
<dbReference type="EMBL" id="ML976682">
    <property type="protein sequence ID" value="KAF1973162.1"/>
    <property type="molecule type" value="Genomic_DNA"/>
</dbReference>
<dbReference type="InterPro" id="IPR021858">
    <property type="entry name" value="Fun_TF"/>
</dbReference>
<dbReference type="PANTHER" id="PTHR37534:SF49">
    <property type="entry name" value="LYSINE BIOSYNTHESIS REGULATORY PROTEIN LYS14"/>
    <property type="match status" value="1"/>
</dbReference>
<dbReference type="CDD" id="cd00067">
    <property type="entry name" value="GAL4"/>
    <property type="match status" value="1"/>
</dbReference>
<evidence type="ECO:0000313" key="5">
    <source>
        <dbReference type="Proteomes" id="UP000800036"/>
    </source>
</evidence>
<keyword evidence="5" id="KW-1185">Reference proteome</keyword>
<dbReference type="PROSITE" id="PS50048">
    <property type="entry name" value="ZN2_CY6_FUNGAL_2"/>
    <property type="match status" value="1"/>
</dbReference>
<gene>
    <name evidence="4" type="ORF">BU23DRAFT_640797</name>
</gene>
<comment type="subcellular location">
    <subcellularLocation>
        <location evidence="1">Nucleus</location>
    </subcellularLocation>
</comment>
<dbReference type="GO" id="GO:0008270">
    <property type="term" value="F:zinc ion binding"/>
    <property type="evidence" value="ECO:0007669"/>
    <property type="project" value="InterPro"/>
</dbReference>
<dbReference type="AlphaFoldDB" id="A0A6A5VAZ8"/>
<proteinExistence type="predicted"/>
<dbReference type="Gene3D" id="4.10.240.10">
    <property type="entry name" value="Zn(2)-C6 fungal-type DNA-binding domain"/>
    <property type="match status" value="1"/>
</dbReference>
<protein>
    <recommendedName>
        <fullName evidence="3">Zn(2)-C6 fungal-type domain-containing protein</fullName>
    </recommendedName>
</protein>
<dbReference type="PRINTS" id="PR00755">
    <property type="entry name" value="AFLATOXINBRP"/>
</dbReference>
<dbReference type="PANTHER" id="PTHR37534">
    <property type="entry name" value="TRANSCRIPTIONAL ACTIVATOR PROTEIN UGA3"/>
    <property type="match status" value="1"/>
</dbReference>
<accession>A0A6A5VAZ8</accession>